<organism evidence="2">
    <name type="scientific">metagenome</name>
    <dbReference type="NCBI Taxonomy" id="256318"/>
    <lineage>
        <taxon>unclassified sequences</taxon>
        <taxon>metagenomes</taxon>
    </lineage>
</organism>
<sequence>MVRIDLHTHSDRSDGTMSPTELVEHAAEVGLDVLAITDHDCFDGWDEASRAAQRVGLTLLRGIEISCRFAGESTHLLGYLPDSTYPPLAQELARVIDGRNSRLPALLARLRDLGIDIDIHDVRRVAGEATAMGRPHVADALVEKGVVLNRDEAFARFLGPGRPAYVDRYAADLTEMIGLVAAAGGVSVVAHPWAGRHDSSALDEPAFGALRAAGLAGIEVDHQDHTAAKRARLRELADALDLVATGSSDFHGAGKVDFDLGCNTTDPAQFERLMALATVASLTSGRDTPALEAP</sequence>
<name>A0A2P2CFZ1_9ZZZZ</name>
<evidence type="ECO:0000313" key="2">
    <source>
        <dbReference type="EMBL" id="CUR60925.1"/>
    </source>
</evidence>
<dbReference type="GO" id="GO:0035312">
    <property type="term" value="F:5'-3' DNA exonuclease activity"/>
    <property type="evidence" value="ECO:0007669"/>
    <property type="project" value="TreeGrafter"/>
</dbReference>
<dbReference type="PANTHER" id="PTHR42924:SF3">
    <property type="entry name" value="POLYMERASE_HISTIDINOL PHOSPHATASE N-TERMINAL DOMAIN-CONTAINING PROTEIN"/>
    <property type="match status" value="1"/>
</dbReference>
<dbReference type="SMART" id="SM00481">
    <property type="entry name" value="POLIIIAc"/>
    <property type="match status" value="1"/>
</dbReference>
<dbReference type="Gene3D" id="3.20.20.140">
    <property type="entry name" value="Metal-dependent hydrolases"/>
    <property type="match status" value="1"/>
</dbReference>
<gene>
    <name evidence="2" type="ORF">NOCA290057</name>
</gene>
<dbReference type="CDD" id="cd07438">
    <property type="entry name" value="PHP_HisPPase_AMP"/>
    <property type="match status" value="1"/>
</dbReference>
<accession>A0A2P2CFZ1</accession>
<dbReference type="SUPFAM" id="SSF89550">
    <property type="entry name" value="PHP domain-like"/>
    <property type="match status" value="1"/>
</dbReference>
<reference evidence="2" key="1">
    <citation type="submission" date="2015-08" db="EMBL/GenBank/DDBJ databases">
        <authorList>
            <person name="Babu N.S."/>
            <person name="Beckwith C.J."/>
            <person name="Beseler K.G."/>
            <person name="Brison A."/>
            <person name="Carone J.V."/>
            <person name="Caskin T.P."/>
            <person name="Diamond M."/>
            <person name="Durham M.E."/>
            <person name="Foxe J.M."/>
            <person name="Go M."/>
            <person name="Henderson B.A."/>
            <person name="Jones I.B."/>
            <person name="McGettigan J.A."/>
            <person name="Micheletti S.J."/>
            <person name="Nasrallah M.E."/>
            <person name="Ortiz D."/>
            <person name="Piller C.R."/>
            <person name="Privatt S.R."/>
            <person name="Schneider S.L."/>
            <person name="Sharp S."/>
            <person name="Smith T.C."/>
            <person name="Stanton J.D."/>
            <person name="Ullery H.E."/>
            <person name="Wilson R.J."/>
            <person name="Serrano M.G."/>
            <person name="Buck G."/>
            <person name="Lee V."/>
            <person name="Wang Y."/>
            <person name="Carvalho R."/>
            <person name="Voegtly L."/>
            <person name="Shi R."/>
            <person name="Duckworth R."/>
            <person name="Johnson A."/>
            <person name="Loviza R."/>
            <person name="Walstead R."/>
            <person name="Shah Z."/>
            <person name="Kiflezghi M."/>
            <person name="Wade K."/>
            <person name="Ball S.L."/>
            <person name="Bradley K.W."/>
            <person name="Asai D.J."/>
            <person name="Bowman C.A."/>
            <person name="Russell D.A."/>
            <person name="Pope W.H."/>
            <person name="Jacobs-Sera D."/>
            <person name="Hendrix R.W."/>
            <person name="Hatfull G.F."/>
        </authorList>
    </citation>
    <scope>NUCLEOTIDE SEQUENCE</scope>
</reference>
<proteinExistence type="predicted"/>
<evidence type="ECO:0000259" key="1">
    <source>
        <dbReference type="SMART" id="SM00481"/>
    </source>
</evidence>
<dbReference type="EMBL" id="CZKA01000085">
    <property type="protein sequence ID" value="CUR60925.1"/>
    <property type="molecule type" value="Genomic_DNA"/>
</dbReference>
<dbReference type="InterPro" id="IPR016195">
    <property type="entry name" value="Pol/histidinol_Pase-like"/>
</dbReference>
<dbReference type="AlphaFoldDB" id="A0A2P2CFZ1"/>
<dbReference type="InterPro" id="IPR003141">
    <property type="entry name" value="Pol/His_phosphatase_N"/>
</dbReference>
<dbReference type="InterPro" id="IPR004013">
    <property type="entry name" value="PHP_dom"/>
</dbReference>
<feature type="domain" description="Polymerase/histidinol phosphatase N-terminal" evidence="1">
    <location>
        <begin position="4"/>
        <end position="69"/>
    </location>
</feature>
<dbReference type="Gene3D" id="1.10.150.650">
    <property type="match status" value="1"/>
</dbReference>
<dbReference type="PANTHER" id="PTHR42924">
    <property type="entry name" value="EXONUCLEASE"/>
    <property type="match status" value="1"/>
</dbReference>
<dbReference type="GO" id="GO:0004534">
    <property type="term" value="F:5'-3' RNA exonuclease activity"/>
    <property type="evidence" value="ECO:0007669"/>
    <property type="project" value="TreeGrafter"/>
</dbReference>
<dbReference type="Pfam" id="PF02811">
    <property type="entry name" value="PHP"/>
    <property type="match status" value="1"/>
</dbReference>
<dbReference type="InterPro" id="IPR052018">
    <property type="entry name" value="PHP_domain"/>
</dbReference>
<protein>
    <submittedName>
        <fullName evidence="2">Predicted metal-dependent phosphoesterase, PHP family</fullName>
    </submittedName>
</protein>